<dbReference type="GeneID" id="26808193"/>
<organism evidence="1 2">
    <name type="scientific">Aspergillus nomiae NRRL (strain ATCC 15546 / NRRL 13137 / CBS 260.88 / M93)</name>
    <dbReference type="NCBI Taxonomy" id="1509407"/>
    <lineage>
        <taxon>Eukaryota</taxon>
        <taxon>Fungi</taxon>
        <taxon>Dikarya</taxon>
        <taxon>Ascomycota</taxon>
        <taxon>Pezizomycotina</taxon>
        <taxon>Eurotiomycetes</taxon>
        <taxon>Eurotiomycetidae</taxon>
        <taxon>Eurotiales</taxon>
        <taxon>Aspergillaceae</taxon>
        <taxon>Aspergillus</taxon>
        <taxon>Aspergillus subgen. Circumdati</taxon>
    </lineage>
</organism>
<evidence type="ECO:0000313" key="2">
    <source>
        <dbReference type="Proteomes" id="UP000037505"/>
    </source>
</evidence>
<sequence length="102" mass="11531">MTSRYRYIGVGVSTRQTGSNMRPYRFTRCPARVHSRLWWSHVSTAASPMARSLGRIEQSTPARPGNLVTAAIGLPFRRDMRLRVLGSRQKEQSEAISAKQAR</sequence>
<dbReference type="Proteomes" id="UP000037505">
    <property type="component" value="Unassembled WGS sequence"/>
</dbReference>
<keyword evidence="2" id="KW-1185">Reference proteome</keyword>
<dbReference type="RefSeq" id="XP_015407778.1">
    <property type="nucleotide sequence ID" value="XM_015551645.1"/>
</dbReference>
<dbReference type="EMBL" id="JNOM01000100">
    <property type="protein sequence ID" value="KNG86855.1"/>
    <property type="molecule type" value="Genomic_DNA"/>
</dbReference>
<proteinExistence type="predicted"/>
<reference evidence="1 2" key="1">
    <citation type="submission" date="2014-06" db="EMBL/GenBank/DDBJ databases">
        <title>The Genome of the Aflatoxigenic Filamentous Fungus Aspergillus nomius.</title>
        <authorList>
            <person name="Moore M.G."/>
            <person name="Shannon B.M."/>
            <person name="Brian M.M."/>
        </authorList>
    </citation>
    <scope>NUCLEOTIDE SEQUENCE [LARGE SCALE GENOMIC DNA]</scope>
    <source>
        <strain evidence="1 2">NRRL 13137</strain>
    </source>
</reference>
<name>A0A0L1J592_ASPN3</name>
<comment type="caution">
    <text evidence="1">The sequence shown here is derived from an EMBL/GenBank/DDBJ whole genome shotgun (WGS) entry which is preliminary data.</text>
</comment>
<gene>
    <name evidence="1" type="ORF">ANOM_006389</name>
</gene>
<accession>A0A0L1J592</accession>
<protein>
    <submittedName>
        <fullName evidence="1">Uncharacterized protein</fullName>
    </submittedName>
</protein>
<dbReference type="AlphaFoldDB" id="A0A0L1J592"/>
<evidence type="ECO:0000313" key="1">
    <source>
        <dbReference type="EMBL" id="KNG86855.1"/>
    </source>
</evidence>